<dbReference type="VEuPathDB" id="ToxoDB:NCLIV_000170"/>
<organism evidence="3 5">
    <name type="scientific">Neospora caninum (strain Liverpool)</name>
    <dbReference type="NCBI Taxonomy" id="572307"/>
    <lineage>
        <taxon>Eukaryota</taxon>
        <taxon>Sar</taxon>
        <taxon>Alveolata</taxon>
        <taxon>Apicomplexa</taxon>
        <taxon>Conoidasida</taxon>
        <taxon>Coccidia</taxon>
        <taxon>Eucoccidiorida</taxon>
        <taxon>Eimeriorina</taxon>
        <taxon>Sarcocystidae</taxon>
        <taxon>Neospora</taxon>
    </lineage>
</organism>
<evidence type="ECO:0000313" key="3">
    <source>
        <dbReference type="EMBL" id="CBZ49519.1"/>
    </source>
</evidence>
<dbReference type="OMA" id="RANEWMR"/>
<feature type="region of interest" description="Disordered" evidence="2">
    <location>
        <begin position="319"/>
        <end position="464"/>
    </location>
</feature>
<protein>
    <submittedName>
        <fullName evidence="4">Protein FAM98B</fullName>
    </submittedName>
</protein>
<keyword evidence="5" id="KW-1185">Reference proteome</keyword>
<reference evidence="5" key="3">
    <citation type="journal article" date="2012" name="PLoS Pathog.">
        <title>Comparative genomics of the apicomplexan parasites Toxoplasma gondii and Neospora caninum: Coccidia differing in host range and transmission strategy.</title>
        <authorList>
            <person name="Reid A.J."/>
            <person name="Vermont S.J."/>
            <person name="Cotton J.A."/>
            <person name="Harris D."/>
            <person name="Hill-Cawthorne G.A."/>
            <person name="Konen-Waisman S."/>
            <person name="Latham S.M."/>
            <person name="Mourier T."/>
            <person name="Norton R."/>
            <person name="Quail M.A."/>
            <person name="Sanders M."/>
            <person name="Shanmugam D."/>
            <person name="Sohal A."/>
            <person name="Wasmuth J.D."/>
            <person name="Brunk B."/>
            <person name="Grigg M.E."/>
            <person name="Howard J.C."/>
            <person name="Parkinson J."/>
            <person name="Roos D.S."/>
            <person name="Trees A.J."/>
            <person name="Berriman M."/>
            <person name="Pain A."/>
            <person name="Wastling J.M."/>
        </authorList>
    </citation>
    <scope>NUCLEOTIDE SEQUENCE [LARGE SCALE GENOMIC DNA]</scope>
    <source>
        <strain evidence="5">Liverpool</strain>
    </source>
</reference>
<sequence length="464" mass="50271">MAARAAVGIDELQDSLAACYETINNRPTSGCSQQEVLLLLQDIFYFPVVEQILREIELLEGRSLDEYGDKDFIAIVNSRGYHLPESLTREALSNFAFRRVILYNLLVDLQTCRLVAKKRLAAGLAFPSAALFGGVSTPEAAAAGQAQESLQAIKTICRAVGVSADSCSSLHEAVKKDVFSLAARKITGRPALASSDALVPPLPVDVRGDSPLLTELKSITDVLDQEYRLRRRVMLRRLDVTIQAFLWSKKADENEAAIAALLQGMMAWREDLLNKHVNVYDVFAVDRSLLTSRMALPISRSEPSKPVLSIKTSIIGPVPDRGGIPEGYSMKQIQNDVRRANESMRQKDGDRRADHRSFEGRGRGRGWGRHGGDGPARSAPQSFSNAAPAGPSHAEPSFASRGAAGSSERSGDVSAKRSEQRHSFRPVRSQPAGGVARGGRGDRGRGGGFGGRAADRPATWKSAL</sequence>
<dbReference type="GO" id="GO:0072669">
    <property type="term" value="C:tRNA-splicing ligase complex"/>
    <property type="evidence" value="ECO:0007669"/>
    <property type="project" value="TreeGrafter"/>
</dbReference>
<evidence type="ECO:0000313" key="4">
    <source>
        <dbReference type="EMBL" id="CEL64098.1"/>
    </source>
</evidence>
<dbReference type="InParanoid" id="F0V728"/>
<reference evidence="3" key="2">
    <citation type="submission" date="2011-03" db="EMBL/GenBank/DDBJ databases">
        <title>Comparative genomics and transcriptomics of Neospora caninum and Toxoplasma gondii.</title>
        <authorList>
            <person name="Reid A.J."/>
            <person name="Sohal A."/>
            <person name="Harris D."/>
            <person name="Quail M."/>
            <person name="Sanders M."/>
            <person name="Berriman M."/>
            <person name="Wastling J.M."/>
            <person name="Pain A."/>
        </authorList>
    </citation>
    <scope>NUCLEOTIDE SEQUENCE</scope>
    <source>
        <strain evidence="3">Liverpool</strain>
    </source>
</reference>
<feature type="compositionally biased region" description="Basic and acidic residues" evidence="2">
    <location>
        <begin position="409"/>
        <end position="422"/>
    </location>
</feature>
<dbReference type="eggNOG" id="KOG3973">
    <property type="taxonomic scope" value="Eukaryota"/>
</dbReference>
<name>F0V728_NEOCL</name>
<evidence type="ECO:0000313" key="5">
    <source>
        <dbReference type="Proteomes" id="UP000007494"/>
    </source>
</evidence>
<dbReference type="PANTHER" id="PTHR31353:SF1">
    <property type="entry name" value="PROTEIN FAM98B"/>
    <property type="match status" value="1"/>
</dbReference>
<dbReference type="RefSeq" id="XP_003879554.1">
    <property type="nucleotide sequence ID" value="XM_003879505.1"/>
</dbReference>
<accession>F0V728</accession>
<dbReference type="AlphaFoldDB" id="F0V728"/>
<feature type="compositionally biased region" description="Basic and acidic residues" evidence="2">
    <location>
        <begin position="336"/>
        <end position="362"/>
    </location>
</feature>
<proteinExistence type="inferred from homology"/>
<dbReference type="Proteomes" id="UP000007494">
    <property type="component" value="Chromosome Ia"/>
</dbReference>
<dbReference type="InterPro" id="IPR018797">
    <property type="entry name" value="FAM98"/>
</dbReference>
<dbReference type="EMBL" id="FR823380">
    <property type="protein sequence ID" value="CBZ49519.1"/>
    <property type="molecule type" value="Genomic_DNA"/>
</dbReference>
<feature type="compositionally biased region" description="Low complexity" evidence="2">
    <location>
        <begin position="397"/>
        <end position="408"/>
    </location>
</feature>
<dbReference type="GeneID" id="13440615"/>
<gene>
    <name evidence="4" type="ORF">BN1204_000170</name>
    <name evidence="3" type="ORF">NCLIV_000170</name>
</gene>
<reference evidence="4" key="4">
    <citation type="journal article" date="2015" name="PLoS ONE">
        <title>Comprehensive Evaluation of Toxoplasma gondii VEG and Neospora caninum LIV Genomes with Tachyzoite Stage Transcriptome and Proteome Defines Novel Transcript Features.</title>
        <authorList>
            <person name="Ramaprasad A."/>
            <person name="Mourier T."/>
            <person name="Naeem R."/>
            <person name="Malas T.B."/>
            <person name="Moussa E."/>
            <person name="Panigrahi A."/>
            <person name="Vermont S.J."/>
            <person name="Otto T.D."/>
            <person name="Wastling J."/>
            <person name="Pain A."/>
        </authorList>
    </citation>
    <scope>NUCLEOTIDE SEQUENCE</scope>
    <source>
        <strain evidence="4">Liverpool</strain>
    </source>
</reference>
<reference evidence="3" key="1">
    <citation type="submission" date="2011-02" db="EMBL/GenBank/DDBJ databases">
        <authorList>
            <person name="Aslett M."/>
        </authorList>
    </citation>
    <scope>NUCLEOTIDE SEQUENCE</scope>
    <source>
        <strain evidence="3">Liverpool</strain>
    </source>
</reference>
<dbReference type="EMBL" id="LN714474">
    <property type="protein sequence ID" value="CEL64098.1"/>
    <property type="molecule type" value="Genomic_DNA"/>
</dbReference>
<dbReference type="PANTHER" id="PTHR31353">
    <property type="entry name" value="FAM98"/>
    <property type="match status" value="1"/>
</dbReference>
<dbReference type="Pfam" id="PF10239">
    <property type="entry name" value="DUF2465"/>
    <property type="match status" value="1"/>
</dbReference>
<comment type="similarity">
    <text evidence="1">Belongs to the FAM98 family.</text>
</comment>
<evidence type="ECO:0000256" key="2">
    <source>
        <dbReference type="SAM" id="MobiDB-lite"/>
    </source>
</evidence>
<evidence type="ECO:0000256" key="1">
    <source>
        <dbReference type="ARBA" id="ARBA00007218"/>
    </source>
</evidence>
<dbReference type="OrthoDB" id="5863171at2759"/>